<feature type="transmembrane region" description="Helical" evidence="2">
    <location>
        <begin position="46"/>
        <end position="66"/>
    </location>
</feature>
<reference evidence="4" key="2">
    <citation type="journal article" date="2020" name="Nat. Commun.">
        <title>Large-scale genome sequencing of mycorrhizal fungi provides insights into the early evolution of symbiotic traits.</title>
        <authorList>
            <person name="Miyauchi S."/>
            <person name="Kiss E."/>
            <person name="Kuo A."/>
            <person name="Drula E."/>
            <person name="Kohler A."/>
            <person name="Sanchez-Garcia M."/>
            <person name="Morin E."/>
            <person name="Andreopoulos B."/>
            <person name="Barry K.W."/>
            <person name="Bonito G."/>
            <person name="Buee M."/>
            <person name="Carver A."/>
            <person name="Chen C."/>
            <person name="Cichocki N."/>
            <person name="Clum A."/>
            <person name="Culley D."/>
            <person name="Crous P.W."/>
            <person name="Fauchery L."/>
            <person name="Girlanda M."/>
            <person name="Hayes R.D."/>
            <person name="Keri Z."/>
            <person name="LaButti K."/>
            <person name="Lipzen A."/>
            <person name="Lombard V."/>
            <person name="Magnuson J."/>
            <person name="Maillard F."/>
            <person name="Murat C."/>
            <person name="Nolan M."/>
            <person name="Ohm R.A."/>
            <person name="Pangilinan J."/>
            <person name="Pereira M.F."/>
            <person name="Perotto S."/>
            <person name="Peter M."/>
            <person name="Pfister S."/>
            <person name="Riley R."/>
            <person name="Sitrit Y."/>
            <person name="Stielow J.B."/>
            <person name="Szollosi G."/>
            <person name="Zifcakova L."/>
            <person name="Stursova M."/>
            <person name="Spatafora J.W."/>
            <person name="Tedersoo L."/>
            <person name="Vaario L.M."/>
            <person name="Yamada A."/>
            <person name="Yan M."/>
            <person name="Wang P."/>
            <person name="Xu J."/>
            <person name="Bruns T."/>
            <person name="Baldrian P."/>
            <person name="Vilgalys R."/>
            <person name="Dunand C."/>
            <person name="Henrissat B."/>
            <person name="Grigoriev I.V."/>
            <person name="Hibbett D."/>
            <person name="Nagy L.G."/>
            <person name="Martin F.M."/>
        </authorList>
    </citation>
    <scope>NUCLEOTIDE SEQUENCE</scope>
    <source>
        <strain evidence="4">BED1</strain>
    </source>
</reference>
<evidence type="ECO:0000256" key="2">
    <source>
        <dbReference type="SAM" id="Phobius"/>
    </source>
</evidence>
<feature type="transmembrane region" description="Helical" evidence="2">
    <location>
        <begin position="217"/>
        <end position="237"/>
    </location>
</feature>
<organism evidence="4 5">
    <name type="scientific">Boletus edulis BED1</name>
    <dbReference type="NCBI Taxonomy" id="1328754"/>
    <lineage>
        <taxon>Eukaryota</taxon>
        <taxon>Fungi</taxon>
        <taxon>Dikarya</taxon>
        <taxon>Basidiomycota</taxon>
        <taxon>Agaricomycotina</taxon>
        <taxon>Agaricomycetes</taxon>
        <taxon>Agaricomycetidae</taxon>
        <taxon>Boletales</taxon>
        <taxon>Boletineae</taxon>
        <taxon>Boletaceae</taxon>
        <taxon>Boletoideae</taxon>
        <taxon>Boletus</taxon>
    </lineage>
</organism>
<feature type="transmembrane region" description="Helical" evidence="2">
    <location>
        <begin position="249"/>
        <end position="268"/>
    </location>
</feature>
<sequence length="345" mass="38624">MSSDIQSALGSLVLNNYLSLAMVTAVVYDYILIFSKEIEYIWCRPWTWVSAMFVIVRYIGLCWIMANALVGSSFVPGPLEKGTAMYQISGWGFVLFLSAADLMMILRVYTMWNRSRTILSILLFIYVPQTISSVILDGIYNNPNTYLSVTLAQFLDFSFCTASYINTPATLQVYNAAPRLVLSAALVILAVSQTLIQSFEMYKATKQWQPNRYMQKLVGDGILYFIVNILYQINYVLTSAAVPTNNVPVFLSPFLYVAFYTLIPRFIISIRELYDHDIRGHFHIDTGFGVRSRSNHGLDTIVSAMVFMGGNQGSDVEGGTDNSGDLELSTVHRSGLNEGSPSPRE</sequence>
<feature type="domain" description="DUF6533" evidence="3">
    <location>
        <begin position="17"/>
        <end position="61"/>
    </location>
</feature>
<feature type="region of interest" description="Disordered" evidence="1">
    <location>
        <begin position="315"/>
        <end position="345"/>
    </location>
</feature>
<dbReference type="InterPro" id="IPR045340">
    <property type="entry name" value="DUF6533"/>
</dbReference>
<comment type="caution">
    <text evidence="4">The sequence shown here is derived from an EMBL/GenBank/DDBJ whole genome shotgun (WGS) entry which is preliminary data.</text>
</comment>
<dbReference type="Pfam" id="PF20151">
    <property type="entry name" value="DUF6533"/>
    <property type="match status" value="1"/>
</dbReference>
<dbReference type="EMBL" id="WHUW01000001">
    <property type="protein sequence ID" value="KAF8452895.1"/>
    <property type="molecule type" value="Genomic_DNA"/>
</dbReference>
<keyword evidence="2" id="KW-0472">Membrane</keyword>
<evidence type="ECO:0000256" key="1">
    <source>
        <dbReference type="SAM" id="MobiDB-lite"/>
    </source>
</evidence>
<accession>A0AAD4C9F3</accession>
<name>A0AAD4C9F3_BOLED</name>
<feature type="transmembrane region" description="Helical" evidence="2">
    <location>
        <begin position="176"/>
        <end position="196"/>
    </location>
</feature>
<evidence type="ECO:0000313" key="4">
    <source>
        <dbReference type="EMBL" id="KAF8452895.1"/>
    </source>
</evidence>
<evidence type="ECO:0000259" key="3">
    <source>
        <dbReference type="Pfam" id="PF20151"/>
    </source>
</evidence>
<proteinExistence type="predicted"/>
<feature type="transmembrane region" description="Helical" evidence="2">
    <location>
        <begin position="118"/>
        <end position="140"/>
    </location>
</feature>
<keyword evidence="2" id="KW-0812">Transmembrane</keyword>
<gene>
    <name evidence="4" type="ORF">L210DRAFT_3755836</name>
</gene>
<keyword evidence="5" id="KW-1185">Reference proteome</keyword>
<dbReference type="AlphaFoldDB" id="A0AAD4C9F3"/>
<feature type="transmembrane region" description="Helical" evidence="2">
    <location>
        <begin position="12"/>
        <end position="34"/>
    </location>
</feature>
<dbReference type="Proteomes" id="UP001194468">
    <property type="component" value="Unassembled WGS sequence"/>
</dbReference>
<feature type="transmembrane region" description="Helical" evidence="2">
    <location>
        <begin position="86"/>
        <end position="106"/>
    </location>
</feature>
<evidence type="ECO:0000313" key="5">
    <source>
        <dbReference type="Proteomes" id="UP001194468"/>
    </source>
</evidence>
<protein>
    <recommendedName>
        <fullName evidence="3">DUF6533 domain-containing protein</fullName>
    </recommendedName>
</protein>
<reference evidence="4" key="1">
    <citation type="submission" date="2019-10" db="EMBL/GenBank/DDBJ databases">
        <authorList>
            <consortium name="DOE Joint Genome Institute"/>
            <person name="Kuo A."/>
            <person name="Miyauchi S."/>
            <person name="Kiss E."/>
            <person name="Drula E."/>
            <person name="Kohler A."/>
            <person name="Sanchez-Garcia M."/>
            <person name="Andreopoulos B."/>
            <person name="Barry K.W."/>
            <person name="Bonito G."/>
            <person name="Buee M."/>
            <person name="Carver A."/>
            <person name="Chen C."/>
            <person name="Cichocki N."/>
            <person name="Clum A."/>
            <person name="Culley D."/>
            <person name="Crous P.W."/>
            <person name="Fauchery L."/>
            <person name="Girlanda M."/>
            <person name="Hayes R."/>
            <person name="Keri Z."/>
            <person name="LaButti K."/>
            <person name="Lipzen A."/>
            <person name="Lombard V."/>
            <person name="Magnuson J."/>
            <person name="Maillard F."/>
            <person name="Morin E."/>
            <person name="Murat C."/>
            <person name="Nolan M."/>
            <person name="Ohm R."/>
            <person name="Pangilinan J."/>
            <person name="Pereira M."/>
            <person name="Perotto S."/>
            <person name="Peter M."/>
            <person name="Riley R."/>
            <person name="Sitrit Y."/>
            <person name="Stielow B."/>
            <person name="Szollosi G."/>
            <person name="Zifcakova L."/>
            <person name="Stursova M."/>
            <person name="Spatafora J.W."/>
            <person name="Tedersoo L."/>
            <person name="Vaario L.-M."/>
            <person name="Yamada A."/>
            <person name="Yan M."/>
            <person name="Wang P."/>
            <person name="Xu J."/>
            <person name="Bruns T."/>
            <person name="Baldrian P."/>
            <person name="Vilgalys R."/>
            <person name="Henrissat B."/>
            <person name="Grigoriev I.V."/>
            <person name="Hibbett D."/>
            <person name="Nagy L.G."/>
            <person name="Martin F.M."/>
        </authorList>
    </citation>
    <scope>NUCLEOTIDE SEQUENCE</scope>
    <source>
        <strain evidence="4">BED1</strain>
    </source>
</reference>
<keyword evidence="2" id="KW-1133">Transmembrane helix</keyword>